<name>A0A6B0QQC2_9CETA</name>
<dbReference type="PANTHER" id="PTHR21228:SF1">
    <property type="entry name" value="FAST KINASE DOMAIN-CONTAINING PROTEIN 2, MITOCHONDRIAL"/>
    <property type="match status" value="1"/>
</dbReference>
<dbReference type="GO" id="GO:0003723">
    <property type="term" value="F:RNA binding"/>
    <property type="evidence" value="ECO:0007669"/>
    <property type="project" value="TreeGrafter"/>
</dbReference>
<dbReference type="InterPro" id="IPR013584">
    <property type="entry name" value="RAP"/>
</dbReference>
<dbReference type="AlphaFoldDB" id="A0A6B0QQC2"/>
<dbReference type="GO" id="GO:0005759">
    <property type="term" value="C:mitochondrial matrix"/>
    <property type="evidence" value="ECO:0007669"/>
    <property type="project" value="TreeGrafter"/>
</dbReference>
<evidence type="ECO:0000313" key="4">
    <source>
        <dbReference type="EMBL" id="MXQ79197.1"/>
    </source>
</evidence>
<organism evidence="4 5">
    <name type="scientific">Bos mutus</name>
    <name type="common">wild yak</name>
    <dbReference type="NCBI Taxonomy" id="72004"/>
    <lineage>
        <taxon>Eukaryota</taxon>
        <taxon>Metazoa</taxon>
        <taxon>Chordata</taxon>
        <taxon>Craniata</taxon>
        <taxon>Vertebrata</taxon>
        <taxon>Euteleostomi</taxon>
        <taxon>Mammalia</taxon>
        <taxon>Eutheria</taxon>
        <taxon>Laurasiatheria</taxon>
        <taxon>Artiodactyla</taxon>
        <taxon>Ruminantia</taxon>
        <taxon>Pecora</taxon>
        <taxon>Bovidae</taxon>
        <taxon>Bovinae</taxon>
        <taxon>Bos</taxon>
    </lineage>
</organism>
<dbReference type="GO" id="GO:0035770">
    <property type="term" value="C:ribonucleoprotein granule"/>
    <property type="evidence" value="ECO:0007669"/>
    <property type="project" value="TreeGrafter"/>
</dbReference>
<dbReference type="Pfam" id="PF08373">
    <property type="entry name" value="RAP"/>
    <property type="match status" value="1"/>
</dbReference>
<evidence type="ECO:0000259" key="3">
    <source>
        <dbReference type="PROSITE" id="PS51286"/>
    </source>
</evidence>
<dbReference type="PROSITE" id="PS51286">
    <property type="entry name" value="RAP"/>
    <property type="match status" value="1"/>
</dbReference>
<dbReference type="SMART" id="SM00952">
    <property type="entry name" value="RAP"/>
    <property type="match status" value="1"/>
</dbReference>
<evidence type="ECO:0000313" key="5">
    <source>
        <dbReference type="Proteomes" id="UP000322234"/>
    </source>
</evidence>
<dbReference type="Pfam" id="PF06743">
    <property type="entry name" value="FAST_1"/>
    <property type="match status" value="1"/>
</dbReference>
<proteinExistence type="predicted"/>
<reference evidence="4" key="1">
    <citation type="submission" date="2019-10" db="EMBL/GenBank/DDBJ databases">
        <title>The sequence and de novo assembly of the wild yak genome.</title>
        <authorList>
            <person name="Liu Y."/>
        </authorList>
    </citation>
    <scope>NUCLEOTIDE SEQUENCE [LARGE SCALE GENOMIC DNA]</scope>
    <source>
        <strain evidence="4">WY2019</strain>
    </source>
</reference>
<comment type="subcellular location">
    <subcellularLocation>
        <location evidence="1">Mitochondrion</location>
    </subcellularLocation>
</comment>
<feature type="domain" description="RAP" evidence="3">
    <location>
        <begin position="553"/>
        <end position="610"/>
    </location>
</feature>
<keyword evidence="2" id="KW-0496">Mitochondrion</keyword>
<evidence type="ECO:0000256" key="1">
    <source>
        <dbReference type="ARBA" id="ARBA00004173"/>
    </source>
</evidence>
<dbReference type="PANTHER" id="PTHR21228">
    <property type="entry name" value="FAST LEU-RICH DOMAIN-CONTAINING"/>
    <property type="match status" value="1"/>
</dbReference>
<evidence type="ECO:0000256" key="2">
    <source>
        <dbReference type="ARBA" id="ARBA00023128"/>
    </source>
</evidence>
<gene>
    <name evidence="4" type="ORF">E5288_WYG000441</name>
</gene>
<keyword evidence="5" id="KW-1185">Reference proteome</keyword>
<dbReference type="GO" id="GO:0044528">
    <property type="term" value="P:regulation of mitochondrial mRNA stability"/>
    <property type="evidence" value="ECO:0007669"/>
    <property type="project" value="InterPro"/>
</dbReference>
<dbReference type="GO" id="GO:0000963">
    <property type="term" value="P:mitochondrial RNA processing"/>
    <property type="evidence" value="ECO:0007669"/>
    <property type="project" value="TreeGrafter"/>
</dbReference>
<dbReference type="EMBL" id="VBQZ03000001">
    <property type="protein sequence ID" value="MXQ79197.1"/>
    <property type="molecule type" value="Genomic_DNA"/>
</dbReference>
<comment type="caution">
    <text evidence="4">The sequence shown here is derived from an EMBL/GenBank/DDBJ whole genome shotgun (WGS) entry which is preliminary data.</text>
</comment>
<dbReference type="Proteomes" id="UP000322234">
    <property type="component" value="Unassembled WGS sequence"/>
</dbReference>
<dbReference type="InterPro" id="IPR010622">
    <property type="entry name" value="FAST_Leu-rich"/>
</dbReference>
<sequence length="883" mass="100616">MHSSTRYLFQDALIFKSEGDGCQTKGICTATVFTVDKLLCPRRLSFDSKHFLVSVNELKKSFHQEASDEDVLTKRRKPALISSTKLSQECNSLSDVLDIFSKAPTFPSSNYFSAMWTIAKRMSEDQKRFEKQLMFNHPAFNQLCEHVMREAKIMYFGDLLFSLHAIVKLGIPQNTLLVQTLLRVVQERINECDEKCLSVLSTILNTMEPCKNVDVLLAGLRMLVDEQVCKIKHVFTLQTVMRSIGKDAPIGLKRKLEMKALKELDQFSVLNCQHMFAVLAAMNHRSIILLNECSKRVTSNIHGCPFKILIDILQSCRDLQYINIDLFKGIADYVATTFDIWKLKKVSMLKFRISLRNFQEIYLFISADEPGFLNVKSLVGILNVYSSLNHFYKCQTPEFLEVMASALTGSLHHISSENLLNAVCSFCWMNYFPLALINQLLQKDIIDDLLTSGDVERNVHRLHVVATCLKLDDAPCHKDLDLVLPQLPPMTFCPQPKVAAVLSDLLGEGCFSQSVQLPHNYFIDFEIRMDANRSQVLPFSDVDVVTSTDIQRVAVLCVPKSAYCLDSTHPKGYLAMKMRHLKIMGFHVILVNNWEVEKLEMKDAVAFLKTKIYSPKALSSADIHLQSTFVDVIYLTAHYNTKCYFSSLLKISVKNERNVVTGTLEYAEKIPESSSLHFDALKTGFLVVMVCSLCIKKSELLFQIGHHLVLFDSKQKPLNSKVYKKKKRDKNVESEFHSRRFFQEAVKFHWQVNGKISQLDFVFYFFLLLPNFPPTLVPSNLNFWATYFSFGIRSDSIWEDIFKGTTGFPSLAPSPPAARLLLESSLNFWLVKHPPLSSAWFPILNLLPRKETTFSINRRQELLTPSSIPPILSPPGKLVIDAV</sequence>
<dbReference type="InterPro" id="IPR050870">
    <property type="entry name" value="FAST_kinase"/>
</dbReference>
<protein>
    <recommendedName>
        <fullName evidence="3">RAP domain-containing protein</fullName>
    </recommendedName>
</protein>
<accession>A0A6B0QQC2</accession>